<gene>
    <name evidence="9" type="ORF">ACFQ4B_20430</name>
</gene>
<name>A0ABW3UNH9_9BACL</name>
<feature type="transmembrane region" description="Helical" evidence="8">
    <location>
        <begin position="59"/>
        <end position="78"/>
    </location>
</feature>
<evidence type="ECO:0000256" key="6">
    <source>
        <dbReference type="ARBA" id="ARBA00023136"/>
    </source>
</evidence>
<comment type="similarity">
    <text evidence="7">Belongs to the drug/metabolite transporter (DMT) superfamily. Small multidrug resistance (SMR) (TC 2.A.7.1) family.</text>
</comment>
<evidence type="ECO:0000256" key="5">
    <source>
        <dbReference type="ARBA" id="ARBA00022989"/>
    </source>
</evidence>
<accession>A0ABW3UNH9</accession>
<comment type="subcellular location">
    <subcellularLocation>
        <location evidence="1 7">Cell membrane</location>
        <topology evidence="1 7">Multi-pass membrane protein</topology>
    </subcellularLocation>
</comment>
<dbReference type="Pfam" id="PF00893">
    <property type="entry name" value="Multi_Drug_Res"/>
    <property type="match status" value="1"/>
</dbReference>
<evidence type="ECO:0000256" key="3">
    <source>
        <dbReference type="ARBA" id="ARBA00022475"/>
    </source>
</evidence>
<dbReference type="PANTHER" id="PTHR30561:SF0">
    <property type="entry name" value="GUANIDINIUM EXPORTER"/>
    <property type="match status" value="1"/>
</dbReference>
<organism evidence="9 10">
    <name type="scientific">Paenibacillus vulneris</name>
    <dbReference type="NCBI Taxonomy" id="1133364"/>
    <lineage>
        <taxon>Bacteria</taxon>
        <taxon>Bacillati</taxon>
        <taxon>Bacillota</taxon>
        <taxon>Bacilli</taxon>
        <taxon>Bacillales</taxon>
        <taxon>Paenibacillaceae</taxon>
        <taxon>Paenibacillus</taxon>
    </lineage>
</organism>
<evidence type="ECO:0000256" key="8">
    <source>
        <dbReference type="SAM" id="Phobius"/>
    </source>
</evidence>
<dbReference type="EMBL" id="JBHTLU010000031">
    <property type="protein sequence ID" value="MFD1222488.1"/>
    <property type="molecule type" value="Genomic_DNA"/>
</dbReference>
<evidence type="ECO:0000313" key="10">
    <source>
        <dbReference type="Proteomes" id="UP001597180"/>
    </source>
</evidence>
<keyword evidence="5 8" id="KW-1133">Transmembrane helix</keyword>
<protein>
    <submittedName>
        <fullName evidence="9">DMT family transporter</fullName>
    </submittedName>
</protein>
<comment type="caution">
    <text evidence="9">The sequence shown here is derived from an EMBL/GenBank/DDBJ whole genome shotgun (WGS) entry which is preliminary data.</text>
</comment>
<keyword evidence="4 7" id="KW-0812">Transmembrane</keyword>
<dbReference type="RefSeq" id="WP_079909624.1">
    <property type="nucleotide sequence ID" value="NZ_BAABJG010000015.1"/>
</dbReference>
<keyword evidence="2" id="KW-0813">Transport</keyword>
<feature type="transmembrane region" description="Helical" evidence="8">
    <location>
        <begin position="87"/>
        <end position="104"/>
    </location>
</feature>
<keyword evidence="6 8" id="KW-0472">Membrane</keyword>
<feature type="transmembrane region" description="Helical" evidence="8">
    <location>
        <begin position="6"/>
        <end position="22"/>
    </location>
</feature>
<evidence type="ECO:0000313" key="9">
    <source>
        <dbReference type="EMBL" id="MFD1222488.1"/>
    </source>
</evidence>
<evidence type="ECO:0000256" key="7">
    <source>
        <dbReference type="RuleBase" id="RU003942"/>
    </source>
</evidence>
<sequence>MSWVFLLLAGFMEIIGVILIKKSEGFRRLYWTLACIPSMGLSFYFLSKALVHIPIGTAYSIWTGIGAAGAAIVGIWLYKESKSPKRLFFIGLVIVGVIGLKLTGT</sequence>
<dbReference type="InterPro" id="IPR045324">
    <property type="entry name" value="Small_multidrug_res"/>
</dbReference>
<evidence type="ECO:0000256" key="4">
    <source>
        <dbReference type="ARBA" id="ARBA00022692"/>
    </source>
</evidence>
<dbReference type="SUPFAM" id="SSF103481">
    <property type="entry name" value="Multidrug resistance efflux transporter EmrE"/>
    <property type="match status" value="1"/>
</dbReference>
<reference evidence="10" key="1">
    <citation type="journal article" date="2019" name="Int. J. Syst. Evol. Microbiol.">
        <title>The Global Catalogue of Microorganisms (GCM) 10K type strain sequencing project: providing services to taxonomists for standard genome sequencing and annotation.</title>
        <authorList>
            <consortium name="The Broad Institute Genomics Platform"/>
            <consortium name="The Broad Institute Genome Sequencing Center for Infectious Disease"/>
            <person name="Wu L."/>
            <person name="Ma J."/>
        </authorList>
    </citation>
    <scope>NUCLEOTIDE SEQUENCE [LARGE SCALE GENOMIC DNA]</scope>
    <source>
        <strain evidence="10">CCUG 53270</strain>
    </source>
</reference>
<proteinExistence type="inferred from homology"/>
<dbReference type="PANTHER" id="PTHR30561">
    <property type="entry name" value="SMR FAMILY PROTON-DEPENDENT DRUG EFFLUX TRANSPORTER SUGE"/>
    <property type="match status" value="1"/>
</dbReference>
<feature type="transmembrane region" description="Helical" evidence="8">
    <location>
        <begin position="29"/>
        <end position="47"/>
    </location>
</feature>
<keyword evidence="10" id="KW-1185">Reference proteome</keyword>
<dbReference type="Gene3D" id="1.10.3730.20">
    <property type="match status" value="1"/>
</dbReference>
<dbReference type="InterPro" id="IPR000390">
    <property type="entry name" value="Small_drug/metabolite_transptr"/>
</dbReference>
<dbReference type="Proteomes" id="UP001597180">
    <property type="component" value="Unassembled WGS sequence"/>
</dbReference>
<dbReference type="InterPro" id="IPR037185">
    <property type="entry name" value="EmrE-like"/>
</dbReference>
<keyword evidence="3" id="KW-1003">Cell membrane</keyword>
<evidence type="ECO:0000256" key="1">
    <source>
        <dbReference type="ARBA" id="ARBA00004651"/>
    </source>
</evidence>
<evidence type="ECO:0000256" key="2">
    <source>
        <dbReference type="ARBA" id="ARBA00022448"/>
    </source>
</evidence>